<proteinExistence type="predicted"/>
<dbReference type="AlphaFoldDB" id="A0A1C9W4M6"/>
<sequence>MTQPETEAQPRQALQKMQEEFVLTQEDFNRFARLSGDHNPIHVDPEYAASTRFGATVSHGMLLFTVLRGMIEAHYPGARLQTQNLKFPAPTFTDQPIRVTLLVEAEQPGRVELVTQITQQERLCLDGRCCVALAEELPR</sequence>
<evidence type="ECO:0000313" key="2">
    <source>
        <dbReference type="EMBL" id="AOS96101.1"/>
    </source>
</evidence>
<dbReference type="GO" id="GO:0006633">
    <property type="term" value="P:fatty acid biosynthetic process"/>
    <property type="evidence" value="ECO:0007669"/>
    <property type="project" value="InterPro"/>
</dbReference>
<dbReference type="GO" id="GO:0019171">
    <property type="term" value="F:(3R)-hydroxyacyl-[acyl-carrier-protein] dehydratase activity"/>
    <property type="evidence" value="ECO:0007669"/>
    <property type="project" value="TreeGrafter"/>
</dbReference>
<organism evidence="2 3">
    <name type="scientific">Microbulbifer aggregans</name>
    <dbReference type="NCBI Taxonomy" id="1769779"/>
    <lineage>
        <taxon>Bacteria</taxon>
        <taxon>Pseudomonadati</taxon>
        <taxon>Pseudomonadota</taxon>
        <taxon>Gammaproteobacteria</taxon>
        <taxon>Cellvibrionales</taxon>
        <taxon>Microbulbiferaceae</taxon>
        <taxon>Microbulbifer</taxon>
    </lineage>
</organism>
<dbReference type="GO" id="GO:0004300">
    <property type="term" value="F:enoyl-CoA hydratase activity"/>
    <property type="evidence" value="ECO:0007669"/>
    <property type="project" value="UniProtKB-EC"/>
</dbReference>
<keyword evidence="2" id="KW-0456">Lyase</keyword>
<dbReference type="EMBL" id="CP014143">
    <property type="protein sequence ID" value="AOS96101.1"/>
    <property type="molecule type" value="Genomic_DNA"/>
</dbReference>
<accession>A0A1C9W4M6</accession>
<dbReference type="EC" id="4.2.1.17" evidence="2"/>
<dbReference type="OrthoDB" id="9774179at2"/>
<dbReference type="Pfam" id="PF01575">
    <property type="entry name" value="MaoC_dehydratas"/>
    <property type="match status" value="1"/>
</dbReference>
<dbReference type="PRINTS" id="PR01483">
    <property type="entry name" value="FASYNTHASE"/>
</dbReference>
<gene>
    <name evidence="2" type="ORF">AUP74_00631</name>
</gene>
<dbReference type="GO" id="GO:0004312">
    <property type="term" value="F:fatty acid synthase activity"/>
    <property type="evidence" value="ECO:0007669"/>
    <property type="project" value="InterPro"/>
</dbReference>
<dbReference type="InterPro" id="IPR003965">
    <property type="entry name" value="Fatty_acid_synthase"/>
</dbReference>
<name>A0A1C9W4M6_9GAMM</name>
<dbReference type="PATRIC" id="fig|1769779.3.peg.645"/>
<dbReference type="SUPFAM" id="SSF54637">
    <property type="entry name" value="Thioesterase/thiol ester dehydrase-isomerase"/>
    <property type="match status" value="1"/>
</dbReference>
<feature type="domain" description="MaoC-like" evidence="1">
    <location>
        <begin position="16"/>
        <end position="115"/>
    </location>
</feature>
<protein>
    <submittedName>
        <fullName evidence="2">Putative enoyl-CoA hydratase 1</fullName>
        <ecNumber evidence="2">4.2.1.17</ecNumber>
    </submittedName>
</protein>
<dbReference type="InterPro" id="IPR050965">
    <property type="entry name" value="UPF0336/Enoyl-CoA_hydratase"/>
</dbReference>
<keyword evidence="3" id="KW-1185">Reference proteome</keyword>
<dbReference type="STRING" id="1769779.AUP74_00631"/>
<evidence type="ECO:0000313" key="3">
    <source>
        <dbReference type="Proteomes" id="UP000095672"/>
    </source>
</evidence>
<dbReference type="PANTHER" id="PTHR43437:SF3">
    <property type="entry name" value="HYDROXYACYL-THIOESTER DEHYDRATASE TYPE 2, MITOCHONDRIAL"/>
    <property type="match status" value="1"/>
</dbReference>
<dbReference type="GO" id="GO:0005835">
    <property type="term" value="C:fatty acid synthase complex"/>
    <property type="evidence" value="ECO:0007669"/>
    <property type="project" value="InterPro"/>
</dbReference>
<dbReference type="Gene3D" id="3.10.129.10">
    <property type="entry name" value="Hotdog Thioesterase"/>
    <property type="match status" value="1"/>
</dbReference>
<dbReference type="PANTHER" id="PTHR43437">
    <property type="entry name" value="HYDROXYACYL-THIOESTER DEHYDRATASE TYPE 2, MITOCHONDRIAL-RELATED"/>
    <property type="match status" value="1"/>
</dbReference>
<dbReference type="KEGG" id="micc:AUP74_00631"/>
<reference evidence="3" key="1">
    <citation type="submission" date="2016-01" db="EMBL/GenBank/DDBJ databases">
        <title>Complete genome sequence of Microbulbifer sp. CCB-MM1, a halophile isolated from Matang Mangrove Forest, Perak.</title>
        <authorList>
            <person name="Moh T.H."/>
            <person name="Dinesh B."/>
            <person name="Lau N.-S."/>
            <person name="Go F."/>
            <person name="Alexander Chong S.-C."/>
        </authorList>
    </citation>
    <scope>NUCLEOTIDE SEQUENCE [LARGE SCALE GENOMIC DNA]</scope>
    <source>
        <strain evidence="3">CCB-MM1</strain>
    </source>
</reference>
<evidence type="ECO:0000259" key="1">
    <source>
        <dbReference type="Pfam" id="PF01575"/>
    </source>
</evidence>
<dbReference type="RefSeq" id="WP_069946276.1">
    <property type="nucleotide sequence ID" value="NZ_CP014143.1"/>
</dbReference>
<dbReference type="InterPro" id="IPR002539">
    <property type="entry name" value="MaoC-like_dom"/>
</dbReference>
<dbReference type="Proteomes" id="UP000095672">
    <property type="component" value="Chromosome"/>
</dbReference>
<dbReference type="InterPro" id="IPR029069">
    <property type="entry name" value="HotDog_dom_sf"/>
</dbReference>